<dbReference type="Pfam" id="PF03572">
    <property type="entry name" value="Peptidase_S41"/>
    <property type="match status" value="1"/>
</dbReference>
<name>A0A7W7N3V5_9CAUL</name>
<dbReference type="Gene3D" id="2.30.42.10">
    <property type="match status" value="1"/>
</dbReference>
<dbReference type="Gene3D" id="3.30.750.44">
    <property type="match status" value="1"/>
</dbReference>
<dbReference type="InterPro" id="IPR036034">
    <property type="entry name" value="PDZ_sf"/>
</dbReference>
<evidence type="ECO:0000313" key="2">
    <source>
        <dbReference type="EMBL" id="MBB4797764.1"/>
    </source>
</evidence>
<dbReference type="GO" id="GO:0008236">
    <property type="term" value="F:serine-type peptidase activity"/>
    <property type="evidence" value="ECO:0007669"/>
    <property type="project" value="InterPro"/>
</dbReference>
<dbReference type="GO" id="GO:0006508">
    <property type="term" value="P:proteolysis"/>
    <property type="evidence" value="ECO:0007669"/>
    <property type="project" value="InterPro"/>
</dbReference>
<comment type="caution">
    <text evidence="2">The sequence shown here is derived from an EMBL/GenBank/DDBJ whole genome shotgun (WGS) entry which is preliminary data.</text>
</comment>
<evidence type="ECO:0000259" key="1">
    <source>
        <dbReference type="Pfam" id="PF03572"/>
    </source>
</evidence>
<organism evidence="2 3">
    <name type="scientific">Brevundimonas bullata</name>
    <dbReference type="NCBI Taxonomy" id="13160"/>
    <lineage>
        <taxon>Bacteria</taxon>
        <taxon>Pseudomonadati</taxon>
        <taxon>Pseudomonadota</taxon>
        <taxon>Alphaproteobacteria</taxon>
        <taxon>Caulobacterales</taxon>
        <taxon>Caulobacteraceae</taxon>
        <taxon>Brevundimonas</taxon>
    </lineage>
</organism>
<reference evidence="2 3" key="1">
    <citation type="submission" date="2020-08" db="EMBL/GenBank/DDBJ databases">
        <title>Functional genomics of gut bacteria from endangered species of beetles.</title>
        <authorList>
            <person name="Carlos-Shanley C."/>
        </authorList>
    </citation>
    <scope>NUCLEOTIDE SEQUENCE [LARGE SCALE GENOMIC DNA]</scope>
    <source>
        <strain evidence="2 3">S00123</strain>
    </source>
</reference>
<proteinExistence type="predicted"/>
<dbReference type="InterPro" id="IPR005151">
    <property type="entry name" value="Tail-specific_protease"/>
</dbReference>
<dbReference type="RefSeq" id="WP_184268591.1">
    <property type="nucleotide sequence ID" value="NZ_JACHKY010000002.1"/>
</dbReference>
<sequence length="445" mass="47976">MKFSSSVYQSERVSTGQSAVWTSELAEGLVISMPLTARAADVKPSRTAPLPSTSTSLGSQGRARRLGAVVIAWNVFRHFYPGFEDEGAAWEAALQDRLAAGATEVDPASFRNVLRRMVADLHDGHGDVSLRPETHRLPLVWQPIEGELVITGLAGEASSGLTVGDVVLSVDGTPTASALDATVPYVSASTPAFRQWRAAEDMLWRADDAAVQLRLRSIDGTERDQEVLPSPSAQIPHIDRETRPAPITWFPVGAWYFDLTRLDDNALQNGLRQVEPGQPVVFDLRGYPRDIRPAFLGRFTDHVIQTPPFRVPVHMLPDGHDRDWNSVGWSVAPQAPNLGSRVAFLTDTRAISYSETLLAMVRGNGLADIVGEPTAGTNGNSNTFVVPGGYALTWTGMEVLNHDGSDLSGHGVQPTVPASRTIAGVSAGRDEILQRGLENVAGARP</sequence>
<dbReference type="Gene3D" id="3.90.226.10">
    <property type="entry name" value="2-enoyl-CoA Hydratase, Chain A, domain 1"/>
    <property type="match status" value="1"/>
</dbReference>
<dbReference type="InterPro" id="IPR029045">
    <property type="entry name" value="ClpP/crotonase-like_dom_sf"/>
</dbReference>
<feature type="domain" description="Tail specific protease" evidence="1">
    <location>
        <begin position="338"/>
        <end position="416"/>
    </location>
</feature>
<dbReference type="SUPFAM" id="SSF52096">
    <property type="entry name" value="ClpP/crotonase"/>
    <property type="match status" value="1"/>
</dbReference>
<dbReference type="AlphaFoldDB" id="A0A7W7N3V5"/>
<dbReference type="Proteomes" id="UP000539957">
    <property type="component" value="Unassembled WGS sequence"/>
</dbReference>
<keyword evidence="3" id="KW-1185">Reference proteome</keyword>
<evidence type="ECO:0000313" key="3">
    <source>
        <dbReference type="Proteomes" id="UP000539957"/>
    </source>
</evidence>
<gene>
    <name evidence="2" type="ORF">HNP32_001488</name>
</gene>
<dbReference type="EMBL" id="JACHKY010000002">
    <property type="protein sequence ID" value="MBB4797764.1"/>
    <property type="molecule type" value="Genomic_DNA"/>
</dbReference>
<accession>A0A7W7N3V5</accession>
<protein>
    <recommendedName>
        <fullName evidence="1">Tail specific protease domain-containing protein</fullName>
    </recommendedName>
</protein>